<feature type="transmembrane region" description="Helical" evidence="3">
    <location>
        <begin position="213"/>
        <end position="230"/>
    </location>
</feature>
<keyword evidence="3" id="KW-1133">Transmembrane helix</keyword>
<evidence type="ECO:0000313" key="7">
    <source>
        <dbReference type="Proteomes" id="UP000823907"/>
    </source>
</evidence>
<protein>
    <submittedName>
        <fullName evidence="6">DUF5129 domain-containing protein</fullName>
    </submittedName>
</protein>
<organism evidence="6 7">
    <name type="scientific">Candidatus Corynebacterium intestinavium</name>
    <dbReference type="NCBI Taxonomy" id="2838531"/>
    <lineage>
        <taxon>Bacteria</taxon>
        <taxon>Bacillati</taxon>
        <taxon>Actinomycetota</taxon>
        <taxon>Actinomycetes</taxon>
        <taxon>Mycobacteriales</taxon>
        <taxon>Corynebacteriaceae</taxon>
        <taxon>Corynebacterium</taxon>
    </lineage>
</organism>
<feature type="region of interest" description="Disordered" evidence="2">
    <location>
        <begin position="466"/>
        <end position="488"/>
    </location>
</feature>
<proteinExistence type="predicted"/>
<feature type="chain" id="PRO_5038779586" evidence="4">
    <location>
        <begin position="34"/>
        <end position="488"/>
    </location>
</feature>
<feature type="signal peptide" evidence="4">
    <location>
        <begin position="1"/>
        <end position="33"/>
    </location>
</feature>
<feature type="compositionally biased region" description="Low complexity" evidence="2">
    <location>
        <begin position="466"/>
        <end position="478"/>
    </location>
</feature>
<evidence type="ECO:0000313" key="6">
    <source>
        <dbReference type="EMBL" id="HJD49068.1"/>
    </source>
</evidence>
<dbReference type="InterPro" id="IPR006311">
    <property type="entry name" value="TAT_signal"/>
</dbReference>
<dbReference type="PROSITE" id="PS51318">
    <property type="entry name" value="TAT"/>
    <property type="match status" value="1"/>
</dbReference>
<keyword evidence="4" id="KW-0732">Signal</keyword>
<evidence type="ECO:0000256" key="3">
    <source>
        <dbReference type="SAM" id="Phobius"/>
    </source>
</evidence>
<evidence type="ECO:0000256" key="2">
    <source>
        <dbReference type="SAM" id="MobiDB-lite"/>
    </source>
</evidence>
<dbReference type="PROSITE" id="PS51257">
    <property type="entry name" value="PROKAR_LIPOPROTEIN"/>
    <property type="match status" value="1"/>
</dbReference>
<accession>A0A9D2UAX6</accession>
<dbReference type="Pfam" id="PF17173">
    <property type="entry name" value="DUF5129"/>
    <property type="match status" value="1"/>
</dbReference>
<keyword evidence="3" id="KW-0472">Membrane</keyword>
<gene>
    <name evidence="6" type="ORF">H9907_02955</name>
</gene>
<evidence type="ECO:0000259" key="5">
    <source>
        <dbReference type="Pfam" id="PF17173"/>
    </source>
</evidence>
<reference evidence="6" key="2">
    <citation type="submission" date="2021-04" db="EMBL/GenBank/DDBJ databases">
        <authorList>
            <person name="Gilroy R."/>
        </authorList>
    </citation>
    <scope>NUCLEOTIDE SEQUENCE</scope>
    <source>
        <strain evidence="6">5925</strain>
    </source>
</reference>
<feature type="domain" description="DUF5129" evidence="5">
    <location>
        <begin position="60"/>
        <end position="300"/>
    </location>
</feature>
<keyword evidence="3" id="KW-0812">Transmembrane</keyword>
<feature type="compositionally biased region" description="Gly residues" evidence="2">
    <location>
        <begin position="479"/>
        <end position="488"/>
    </location>
</feature>
<evidence type="ECO:0000256" key="1">
    <source>
        <dbReference type="SAM" id="Coils"/>
    </source>
</evidence>
<evidence type="ECO:0000256" key="4">
    <source>
        <dbReference type="SAM" id="SignalP"/>
    </source>
</evidence>
<dbReference type="Proteomes" id="UP000823907">
    <property type="component" value="Unassembled WGS sequence"/>
</dbReference>
<name>A0A9D2UAX6_9CORY</name>
<dbReference type="InterPro" id="IPR033435">
    <property type="entry name" value="DUF5129"/>
</dbReference>
<keyword evidence="1" id="KW-0175">Coiled coil</keyword>
<dbReference type="AlphaFoldDB" id="A0A9D2UAX6"/>
<comment type="caution">
    <text evidence="6">The sequence shown here is derived from an EMBL/GenBank/DDBJ whole genome shotgun (WGS) entry which is preliminary data.</text>
</comment>
<reference evidence="6" key="1">
    <citation type="journal article" date="2021" name="PeerJ">
        <title>Extensive microbial diversity within the chicken gut microbiome revealed by metagenomics and culture.</title>
        <authorList>
            <person name="Gilroy R."/>
            <person name="Ravi A."/>
            <person name="Getino M."/>
            <person name="Pursley I."/>
            <person name="Horton D.L."/>
            <person name="Alikhan N.F."/>
            <person name="Baker D."/>
            <person name="Gharbi K."/>
            <person name="Hall N."/>
            <person name="Watson M."/>
            <person name="Adriaenssens E.M."/>
            <person name="Foster-Nyarko E."/>
            <person name="Jarju S."/>
            <person name="Secka A."/>
            <person name="Antonio M."/>
            <person name="Oren A."/>
            <person name="Chaudhuri R.R."/>
            <person name="La Ragione R."/>
            <person name="Hildebrand F."/>
            <person name="Pallen M.J."/>
        </authorList>
    </citation>
    <scope>NUCLEOTIDE SEQUENCE</scope>
    <source>
        <strain evidence="6">5925</strain>
    </source>
</reference>
<feature type="coiled-coil region" evidence="1">
    <location>
        <begin position="368"/>
        <end position="395"/>
    </location>
</feature>
<sequence>MTQSRRHLFTPQLALIGIACAGLTAWSPAGASAAEQPAPPAVTIQAQAAPTKAQVDVEIADESGVLGNSARESLQRQTEAIDFPDSVQKVVYLLIPGQDENFNEDALNWAEARMPELIPDGAGKGATWADGVLILGVGTSTRTNGVYCGNDVCQQLDLFEGAHLDASLEAMKDGFRRNNFGMGLAEGARVAADLELGQRLAEEQARRNRNVRIGFGVAGVGAAGVGAAWWQRRKKRLTATAKQQFDDLSKNYVTLSQRLDELDIRAHSLSSPLANAELRSQWEAIRDDFLGLNRRMDSLGLTLNSEDKEFYEKHKEIASAHDTLESMSNAEDNINLMFELENGDVVKRERELVSIKQDISEALFQVHNYEAVRQLQNVERQVNELLNNLEAADFMDRLARIVSDQAHALDLATRDMQHLDRAKHASERPALGDRNWRPGYVYSNWVPYYMLASWNAADTRAAQSASSSGSANTSFSSGFAGGGGSSSW</sequence>
<dbReference type="EMBL" id="DWUR01000046">
    <property type="protein sequence ID" value="HJD49068.1"/>
    <property type="molecule type" value="Genomic_DNA"/>
</dbReference>